<keyword evidence="6" id="KW-0723">Serine/threonine-protein kinase</keyword>
<dbReference type="InterPro" id="IPR000719">
    <property type="entry name" value="Prot_kinase_dom"/>
</dbReference>
<evidence type="ECO:0000256" key="9">
    <source>
        <dbReference type="ARBA" id="ARBA00022723"/>
    </source>
</evidence>
<dbReference type="SUPFAM" id="SSF56112">
    <property type="entry name" value="Protein kinase-like (PK-like)"/>
    <property type="match status" value="1"/>
</dbReference>
<keyword evidence="8" id="KW-0808">Transferase</keyword>
<dbReference type="Gene3D" id="1.10.510.10">
    <property type="entry name" value="Transferase(Phosphotransferase) domain 1"/>
    <property type="match status" value="1"/>
</dbReference>
<dbReference type="GO" id="GO:0004674">
    <property type="term" value="F:protein serine/threonine kinase activity"/>
    <property type="evidence" value="ECO:0007669"/>
    <property type="project" value="UniProtKB-KW"/>
</dbReference>
<dbReference type="AlphaFoldDB" id="A0A7L2LW26"/>
<dbReference type="Gene3D" id="3.30.200.20">
    <property type="entry name" value="Phosphorylase Kinase, domain 1"/>
    <property type="match status" value="1"/>
</dbReference>
<dbReference type="FunFam" id="1.10.510.10:FF:001071">
    <property type="entry name" value="NIMA related kinase 11"/>
    <property type="match status" value="1"/>
</dbReference>
<dbReference type="PROSITE" id="PS50011">
    <property type="entry name" value="PROTEIN_KINASE_DOM"/>
    <property type="match status" value="1"/>
</dbReference>
<evidence type="ECO:0000256" key="2">
    <source>
        <dbReference type="ARBA" id="ARBA00001946"/>
    </source>
</evidence>
<evidence type="ECO:0000256" key="1">
    <source>
        <dbReference type="ARBA" id="ARBA00001936"/>
    </source>
</evidence>
<evidence type="ECO:0000256" key="14">
    <source>
        <dbReference type="ARBA" id="ARBA00023054"/>
    </source>
</evidence>
<evidence type="ECO:0000256" key="7">
    <source>
        <dbReference type="ARBA" id="ARBA00022553"/>
    </source>
</evidence>
<organism evidence="24 25">
    <name type="scientific">Hippolais icterina</name>
    <name type="common">icterine warbler</name>
    <dbReference type="NCBI Taxonomy" id="68497"/>
    <lineage>
        <taxon>Eukaryota</taxon>
        <taxon>Metazoa</taxon>
        <taxon>Chordata</taxon>
        <taxon>Craniata</taxon>
        <taxon>Vertebrata</taxon>
        <taxon>Euteleostomi</taxon>
        <taxon>Archelosauria</taxon>
        <taxon>Archosauria</taxon>
        <taxon>Dinosauria</taxon>
        <taxon>Saurischia</taxon>
        <taxon>Theropoda</taxon>
        <taxon>Coelurosauria</taxon>
        <taxon>Aves</taxon>
        <taxon>Neognathae</taxon>
        <taxon>Neoaves</taxon>
        <taxon>Telluraves</taxon>
        <taxon>Australaves</taxon>
        <taxon>Passeriformes</taxon>
        <taxon>Sylvioidea</taxon>
        <taxon>Sylviidae</taxon>
        <taxon>Acrocephalinae</taxon>
        <taxon>Hippolais</taxon>
    </lineage>
</organism>
<dbReference type="InterPro" id="IPR008271">
    <property type="entry name" value="Ser/Thr_kinase_AS"/>
</dbReference>
<comment type="cofactor">
    <cofactor evidence="1">
        <name>Mn(2+)</name>
        <dbReference type="ChEBI" id="CHEBI:29035"/>
    </cofactor>
</comment>
<dbReference type="Pfam" id="PF00069">
    <property type="entry name" value="Pkinase"/>
    <property type="match status" value="1"/>
</dbReference>
<proteinExistence type="inferred from homology"/>
<name>A0A7L2LW26_9SYLV</name>
<evidence type="ECO:0000313" key="24">
    <source>
        <dbReference type="EMBL" id="NXR51928.1"/>
    </source>
</evidence>
<evidence type="ECO:0000256" key="22">
    <source>
        <dbReference type="ARBA" id="ARBA00075647"/>
    </source>
</evidence>
<accession>A0A7L2LW26</accession>
<evidence type="ECO:0000256" key="5">
    <source>
        <dbReference type="ARBA" id="ARBA00012513"/>
    </source>
</evidence>
<evidence type="ECO:0000256" key="4">
    <source>
        <dbReference type="ARBA" id="ARBA00010886"/>
    </source>
</evidence>
<evidence type="ECO:0000259" key="23">
    <source>
        <dbReference type="PROSITE" id="PS50011"/>
    </source>
</evidence>
<gene>
    <name evidence="24" type="primary">Nek11</name>
    <name evidence="24" type="ORF">HIPICT_R11289</name>
</gene>
<dbReference type="GO" id="GO:0005730">
    <property type="term" value="C:nucleolus"/>
    <property type="evidence" value="ECO:0007669"/>
    <property type="project" value="UniProtKB-SubCell"/>
</dbReference>
<evidence type="ECO:0000256" key="21">
    <source>
        <dbReference type="ARBA" id="ARBA00073378"/>
    </source>
</evidence>
<evidence type="ECO:0000256" key="3">
    <source>
        <dbReference type="ARBA" id="ARBA00004604"/>
    </source>
</evidence>
<feature type="non-terminal residue" evidence="24">
    <location>
        <position position="600"/>
    </location>
</feature>
<reference evidence="24 25" key="1">
    <citation type="submission" date="2019-09" db="EMBL/GenBank/DDBJ databases">
        <title>Bird 10,000 Genomes (B10K) Project - Family phase.</title>
        <authorList>
            <person name="Zhang G."/>
        </authorList>
    </citation>
    <scope>NUCLEOTIDE SEQUENCE [LARGE SCALE GENOMIC DNA]</scope>
    <source>
        <strain evidence="24">B10K-DU-002-18</strain>
        <tissue evidence="24">Muscle</tissue>
    </source>
</reference>
<evidence type="ECO:0000256" key="20">
    <source>
        <dbReference type="ARBA" id="ARBA00055453"/>
    </source>
</evidence>
<dbReference type="GO" id="GO:0005524">
    <property type="term" value="F:ATP binding"/>
    <property type="evidence" value="ECO:0007669"/>
    <property type="project" value="UniProtKB-KW"/>
</dbReference>
<dbReference type="SMART" id="SM00220">
    <property type="entry name" value="S_TKc"/>
    <property type="match status" value="1"/>
</dbReference>
<evidence type="ECO:0000256" key="15">
    <source>
        <dbReference type="ARBA" id="ARBA00023211"/>
    </source>
</evidence>
<dbReference type="InterPro" id="IPR011009">
    <property type="entry name" value="Kinase-like_dom_sf"/>
</dbReference>
<keyword evidence="16" id="KW-0539">Nucleus</keyword>
<comment type="cofactor">
    <cofactor evidence="2">
        <name>Mg(2+)</name>
        <dbReference type="ChEBI" id="CHEBI:18420"/>
    </cofactor>
</comment>
<keyword evidence="15" id="KW-0464">Manganese</keyword>
<evidence type="ECO:0000256" key="17">
    <source>
        <dbReference type="ARBA" id="ARBA00023306"/>
    </source>
</evidence>
<dbReference type="PANTHER" id="PTHR44899:SF8">
    <property type="entry name" value="NIMA-RELATED KINASE 11"/>
    <property type="match status" value="1"/>
</dbReference>
<dbReference type="PANTHER" id="PTHR44899">
    <property type="entry name" value="CAMK FAMILY PROTEIN KINASE"/>
    <property type="match status" value="1"/>
</dbReference>
<comment type="catalytic activity">
    <reaction evidence="18">
        <text>L-threonyl-[protein] + ATP = O-phospho-L-threonyl-[protein] + ADP + H(+)</text>
        <dbReference type="Rhea" id="RHEA:46608"/>
        <dbReference type="Rhea" id="RHEA-COMP:11060"/>
        <dbReference type="Rhea" id="RHEA-COMP:11605"/>
        <dbReference type="ChEBI" id="CHEBI:15378"/>
        <dbReference type="ChEBI" id="CHEBI:30013"/>
        <dbReference type="ChEBI" id="CHEBI:30616"/>
        <dbReference type="ChEBI" id="CHEBI:61977"/>
        <dbReference type="ChEBI" id="CHEBI:456216"/>
        <dbReference type="EC" id="2.7.11.1"/>
    </reaction>
</comment>
<evidence type="ECO:0000256" key="8">
    <source>
        <dbReference type="ARBA" id="ARBA00022679"/>
    </source>
</evidence>
<keyword evidence="7" id="KW-0597">Phosphoprotein</keyword>
<keyword evidence="12" id="KW-0067">ATP-binding</keyword>
<feature type="domain" description="Protein kinase" evidence="23">
    <location>
        <begin position="29"/>
        <end position="287"/>
    </location>
</feature>
<evidence type="ECO:0000256" key="13">
    <source>
        <dbReference type="ARBA" id="ARBA00022842"/>
    </source>
</evidence>
<keyword evidence="11 24" id="KW-0418">Kinase</keyword>
<evidence type="ECO:0000313" key="25">
    <source>
        <dbReference type="Proteomes" id="UP000527178"/>
    </source>
</evidence>
<dbReference type="FunFam" id="3.30.200.20:FF:000332">
    <property type="entry name" value="NIMA related kinase 11"/>
    <property type="match status" value="1"/>
</dbReference>
<keyword evidence="9" id="KW-0479">Metal-binding</keyword>
<comment type="subcellular location">
    <subcellularLocation>
        <location evidence="3">Nucleus</location>
        <location evidence="3">Nucleolus</location>
    </subcellularLocation>
</comment>
<dbReference type="CDD" id="cd08222">
    <property type="entry name" value="STKc_Nek11"/>
    <property type="match status" value="1"/>
</dbReference>
<evidence type="ECO:0000256" key="16">
    <source>
        <dbReference type="ARBA" id="ARBA00023242"/>
    </source>
</evidence>
<evidence type="ECO:0000256" key="6">
    <source>
        <dbReference type="ARBA" id="ARBA00022527"/>
    </source>
</evidence>
<keyword evidence="10" id="KW-0547">Nucleotide-binding</keyword>
<evidence type="ECO:0000256" key="12">
    <source>
        <dbReference type="ARBA" id="ARBA00022840"/>
    </source>
</evidence>
<dbReference type="EMBL" id="VWYN01017919">
    <property type="protein sequence ID" value="NXR51928.1"/>
    <property type="molecule type" value="Genomic_DNA"/>
</dbReference>
<comment type="catalytic activity">
    <reaction evidence="19">
        <text>L-seryl-[protein] + ATP = O-phospho-L-seryl-[protein] + ADP + H(+)</text>
        <dbReference type="Rhea" id="RHEA:17989"/>
        <dbReference type="Rhea" id="RHEA-COMP:9863"/>
        <dbReference type="Rhea" id="RHEA-COMP:11604"/>
        <dbReference type="ChEBI" id="CHEBI:15378"/>
        <dbReference type="ChEBI" id="CHEBI:29999"/>
        <dbReference type="ChEBI" id="CHEBI:30616"/>
        <dbReference type="ChEBI" id="CHEBI:83421"/>
        <dbReference type="ChEBI" id="CHEBI:456216"/>
        <dbReference type="EC" id="2.7.11.1"/>
    </reaction>
</comment>
<evidence type="ECO:0000256" key="11">
    <source>
        <dbReference type="ARBA" id="ARBA00022777"/>
    </source>
</evidence>
<evidence type="ECO:0000256" key="10">
    <source>
        <dbReference type="ARBA" id="ARBA00022741"/>
    </source>
</evidence>
<dbReference type="EC" id="2.7.11.1" evidence="5"/>
<keyword evidence="17" id="KW-0131">Cell cycle</keyword>
<sequence length="600" mass="68622">MLKFQEVAKHVTVARFNSACSDAMIARRYTIQRKLGNGSFGSVYLVNDRKAKQEEELKVLKEISVGNLKPNETVEANLEAQLLSKLDHPAIVKFYASFVERDSFCIITEYCEGGDLDCKIQEYKDSGKIFTQSQVIDWFIQLLLGVNYMHERRILHRDLKAKNIFLKDSLLKIGDFGVSCLLMDSCDLATTFTGTLYYMSPEVLKHQGYNTKSDIWSLGCILYEMCCMDHAFTGQNFLSIVLKIVEGETPSLPDRYPSKLNAVLCSMLSKDPSLRPAAAEILKSPYIDEQLKKIQYKFTNVTVKDKALNWQKETAPIFGAVQRRVHLQTLQELSEVQKMTPRERMRLRKLNAADEKAKKLKQLAEEKYQENIKRMQEFRSCNFQQLDVNVLHFWRSHLCAPSVLHFSVPHMVSLVLEAQACSETNNWKVHQNLDCLAEPDIPEDPEIAEEYYKDEFESCSEDSEEEEDAELSWTGSKTNHQVHVTFENTDSDMEAMVEYLESVLNSSSLGSRTVTGVSPGVPQGFRALNRTMAETKLKRMRESAIGKLGVEAFEAVYSRLKQARQQNASEEEIRSCLEKLVSRASDCFEVDQLLYLEEQL</sequence>
<dbReference type="GO" id="GO:0046872">
    <property type="term" value="F:metal ion binding"/>
    <property type="evidence" value="ECO:0007669"/>
    <property type="project" value="UniProtKB-KW"/>
</dbReference>
<comment type="function">
    <text evidence="20">Protein kinase which plays an important role in the G2/M checkpoint response to DNA damage. Controls degradation of CDC25A by directly phosphorylating it on residues whose phosphorylation is required for BTRC-mediated polyubiquitination and degradation.</text>
</comment>
<feature type="non-terminal residue" evidence="24">
    <location>
        <position position="1"/>
    </location>
</feature>
<evidence type="ECO:0000256" key="18">
    <source>
        <dbReference type="ARBA" id="ARBA00047899"/>
    </source>
</evidence>
<dbReference type="PROSITE" id="PS00108">
    <property type="entry name" value="PROTEIN_KINASE_ST"/>
    <property type="match status" value="1"/>
</dbReference>
<comment type="similarity">
    <text evidence="4">Belongs to the protein kinase superfamily. NEK Ser/Thr protein kinase family. NIMA subfamily.</text>
</comment>
<evidence type="ECO:0000256" key="19">
    <source>
        <dbReference type="ARBA" id="ARBA00048679"/>
    </source>
</evidence>
<keyword evidence="25" id="KW-1185">Reference proteome</keyword>
<protein>
    <recommendedName>
        <fullName evidence="21">Serine/threonine-protein kinase Nek11</fullName>
        <ecNumber evidence="5">2.7.11.1</ecNumber>
    </recommendedName>
    <alternativeName>
        <fullName evidence="22">Never in mitosis A-related kinase 11</fullName>
    </alternativeName>
</protein>
<keyword evidence="13" id="KW-0460">Magnesium</keyword>
<comment type="caution">
    <text evidence="24">The sequence shown here is derived from an EMBL/GenBank/DDBJ whole genome shotgun (WGS) entry which is preliminary data.</text>
</comment>
<dbReference type="InterPro" id="IPR051131">
    <property type="entry name" value="NEK_Ser/Thr_kinase_NIMA"/>
</dbReference>
<keyword evidence="14" id="KW-0175">Coiled coil</keyword>
<dbReference type="Proteomes" id="UP000527178">
    <property type="component" value="Unassembled WGS sequence"/>
</dbReference>